<evidence type="ECO:0008006" key="5">
    <source>
        <dbReference type="Google" id="ProtNLM"/>
    </source>
</evidence>
<keyword evidence="2" id="KW-0732">Signal</keyword>
<dbReference type="Proteomes" id="UP000184499">
    <property type="component" value="Unassembled WGS sequence"/>
</dbReference>
<protein>
    <recommendedName>
        <fullName evidence="5">Secreted protein</fullName>
    </recommendedName>
</protein>
<proteinExistence type="predicted"/>
<evidence type="ECO:0000256" key="2">
    <source>
        <dbReference type="SAM" id="SignalP"/>
    </source>
</evidence>
<name>A0A1L9V2T8_ASPBC</name>
<feature type="region of interest" description="Disordered" evidence="1">
    <location>
        <begin position="32"/>
        <end position="51"/>
    </location>
</feature>
<evidence type="ECO:0000256" key="1">
    <source>
        <dbReference type="SAM" id="MobiDB-lite"/>
    </source>
</evidence>
<evidence type="ECO:0000313" key="3">
    <source>
        <dbReference type="EMBL" id="OJJ78265.1"/>
    </source>
</evidence>
<reference evidence="4" key="1">
    <citation type="journal article" date="2017" name="Genome Biol.">
        <title>Comparative genomics reveals high biological diversity and specific adaptations in the industrially and medically important fungal genus Aspergillus.</title>
        <authorList>
            <person name="de Vries R.P."/>
            <person name="Riley R."/>
            <person name="Wiebenga A."/>
            <person name="Aguilar-Osorio G."/>
            <person name="Amillis S."/>
            <person name="Uchima C.A."/>
            <person name="Anderluh G."/>
            <person name="Asadollahi M."/>
            <person name="Askin M."/>
            <person name="Barry K."/>
            <person name="Battaglia E."/>
            <person name="Bayram O."/>
            <person name="Benocci T."/>
            <person name="Braus-Stromeyer S.A."/>
            <person name="Caldana C."/>
            <person name="Canovas D."/>
            <person name="Cerqueira G.C."/>
            <person name="Chen F."/>
            <person name="Chen W."/>
            <person name="Choi C."/>
            <person name="Clum A."/>
            <person name="Dos Santos R.A."/>
            <person name="Damasio A.R."/>
            <person name="Diallinas G."/>
            <person name="Emri T."/>
            <person name="Fekete E."/>
            <person name="Flipphi M."/>
            <person name="Freyberg S."/>
            <person name="Gallo A."/>
            <person name="Gournas C."/>
            <person name="Habgood R."/>
            <person name="Hainaut M."/>
            <person name="Harispe M.L."/>
            <person name="Henrissat B."/>
            <person name="Hilden K.S."/>
            <person name="Hope R."/>
            <person name="Hossain A."/>
            <person name="Karabika E."/>
            <person name="Karaffa L."/>
            <person name="Karanyi Z."/>
            <person name="Krasevec N."/>
            <person name="Kuo A."/>
            <person name="Kusch H."/>
            <person name="LaButti K."/>
            <person name="Lagendijk E.L."/>
            <person name="Lapidus A."/>
            <person name="Levasseur A."/>
            <person name="Lindquist E."/>
            <person name="Lipzen A."/>
            <person name="Logrieco A.F."/>
            <person name="MacCabe A."/>
            <person name="Maekelae M.R."/>
            <person name="Malavazi I."/>
            <person name="Melin P."/>
            <person name="Meyer V."/>
            <person name="Mielnichuk N."/>
            <person name="Miskei M."/>
            <person name="Molnar A.P."/>
            <person name="Mule G."/>
            <person name="Ngan C.Y."/>
            <person name="Orejas M."/>
            <person name="Orosz E."/>
            <person name="Ouedraogo J.P."/>
            <person name="Overkamp K.M."/>
            <person name="Park H.-S."/>
            <person name="Perrone G."/>
            <person name="Piumi F."/>
            <person name="Punt P.J."/>
            <person name="Ram A.F."/>
            <person name="Ramon A."/>
            <person name="Rauscher S."/>
            <person name="Record E."/>
            <person name="Riano-Pachon D.M."/>
            <person name="Robert V."/>
            <person name="Roehrig J."/>
            <person name="Ruller R."/>
            <person name="Salamov A."/>
            <person name="Salih N.S."/>
            <person name="Samson R.A."/>
            <person name="Sandor E."/>
            <person name="Sanguinetti M."/>
            <person name="Schuetze T."/>
            <person name="Sepcic K."/>
            <person name="Shelest E."/>
            <person name="Sherlock G."/>
            <person name="Sophianopoulou V."/>
            <person name="Squina F.M."/>
            <person name="Sun H."/>
            <person name="Susca A."/>
            <person name="Todd R.B."/>
            <person name="Tsang A."/>
            <person name="Unkles S.E."/>
            <person name="van de Wiele N."/>
            <person name="van Rossen-Uffink D."/>
            <person name="Oliveira J.V."/>
            <person name="Vesth T.C."/>
            <person name="Visser J."/>
            <person name="Yu J.-H."/>
            <person name="Zhou M."/>
            <person name="Andersen M.R."/>
            <person name="Archer D.B."/>
            <person name="Baker S.E."/>
            <person name="Benoit I."/>
            <person name="Brakhage A.A."/>
            <person name="Braus G.H."/>
            <person name="Fischer R."/>
            <person name="Frisvad J.C."/>
            <person name="Goldman G.H."/>
            <person name="Houbraken J."/>
            <person name="Oakley B."/>
            <person name="Pocsi I."/>
            <person name="Scazzocchio C."/>
            <person name="Seiboth B."/>
            <person name="vanKuyk P.A."/>
            <person name="Wortman J."/>
            <person name="Dyer P.S."/>
            <person name="Grigoriev I.V."/>
        </authorList>
    </citation>
    <scope>NUCLEOTIDE SEQUENCE [LARGE SCALE GENOMIC DNA]</scope>
    <source>
        <strain evidence="4">CBS 101740 / IMI 381727 / IBT 21946</strain>
    </source>
</reference>
<dbReference type="RefSeq" id="XP_067485512.1">
    <property type="nucleotide sequence ID" value="XM_067623735.1"/>
</dbReference>
<sequence>MSWGNHAILALWVTLRTRTCLAHPLKQPPGVIADKSSIGPQGTWNSEEHRRRASKLSRSELRVAACSSYLFMTAWYPGSGLFSVPPGGADLVD</sequence>
<keyword evidence="4" id="KW-1185">Reference proteome</keyword>
<dbReference type="AlphaFoldDB" id="A0A1L9V2T8"/>
<evidence type="ECO:0000313" key="4">
    <source>
        <dbReference type="Proteomes" id="UP000184499"/>
    </source>
</evidence>
<dbReference type="VEuPathDB" id="FungiDB:ASPBRDRAFT_37485"/>
<dbReference type="GeneID" id="93576223"/>
<feature type="non-terminal residue" evidence="3">
    <location>
        <position position="93"/>
    </location>
</feature>
<organism evidence="3 4">
    <name type="scientific">Aspergillus brasiliensis (strain CBS 101740 / IMI 381727 / IBT 21946)</name>
    <dbReference type="NCBI Taxonomy" id="767769"/>
    <lineage>
        <taxon>Eukaryota</taxon>
        <taxon>Fungi</taxon>
        <taxon>Dikarya</taxon>
        <taxon>Ascomycota</taxon>
        <taxon>Pezizomycotina</taxon>
        <taxon>Eurotiomycetes</taxon>
        <taxon>Eurotiomycetidae</taxon>
        <taxon>Eurotiales</taxon>
        <taxon>Aspergillaceae</taxon>
        <taxon>Aspergillus</taxon>
        <taxon>Aspergillus subgen. Circumdati</taxon>
    </lineage>
</organism>
<feature type="signal peptide" evidence="2">
    <location>
        <begin position="1"/>
        <end position="22"/>
    </location>
</feature>
<gene>
    <name evidence="3" type="ORF">ASPBRDRAFT_37485</name>
</gene>
<feature type="chain" id="PRO_5013109641" description="Secreted protein" evidence="2">
    <location>
        <begin position="23"/>
        <end position="93"/>
    </location>
</feature>
<accession>A0A1L9V2T8</accession>
<dbReference type="EMBL" id="KV878679">
    <property type="protein sequence ID" value="OJJ78265.1"/>
    <property type="molecule type" value="Genomic_DNA"/>
</dbReference>